<dbReference type="RefSeq" id="WP_197352602.1">
    <property type="nucleotide sequence ID" value="NZ_CP048882.1"/>
</dbReference>
<dbReference type="InterPro" id="IPR000424">
    <property type="entry name" value="Primosome_PriB/ssb"/>
</dbReference>
<gene>
    <name evidence="4" type="ORF">G4Z16_23130</name>
</gene>
<dbReference type="Proteomes" id="UP000595046">
    <property type="component" value="Chromosome"/>
</dbReference>
<sequence length="160" mass="16782">MNETHVTVVGNVATRVEFRTTAAGVPLARFRLASTVRRFDPQERVWSDAGTSFYTVWARRGLAENVASSVMVGEPVIVTGQFRIQESARDGQHYVSAELSASSVGHDLSRGTSAFVRVSPGRRGLTGSGRSDGGGESLPGVPEPAADVAEANVPGQSAGP</sequence>
<accession>A0A7T1T9G8</accession>
<evidence type="ECO:0000256" key="3">
    <source>
        <dbReference type="SAM" id="MobiDB-lite"/>
    </source>
</evidence>
<dbReference type="CDD" id="cd04496">
    <property type="entry name" value="SSB_OBF"/>
    <property type="match status" value="1"/>
</dbReference>
<reference evidence="5" key="1">
    <citation type="submission" date="2020-02" db="EMBL/GenBank/DDBJ databases">
        <title>Streptomyces sp. ASO4wet.</title>
        <authorList>
            <person name="Risdian C."/>
            <person name="Landwehr W."/>
            <person name="Schupp P."/>
            <person name="Wink J."/>
        </authorList>
    </citation>
    <scope>NUCLEOTIDE SEQUENCE [LARGE SCALE GENOMIC DNA]</scope>
    <source>
        <strain evidence="5">ASO4wet</strain>
    </source>
</reference>
<keyword evidence="1 2" id="KW-0238">DNA-binding</keyword>
<dbReference type="GO" id="GO:0003697">
    <property type="term" value="F:single-stranded DNA binding"/>
    <property type="evidence" value="ECO:0007669"/>
    <property type="project" value="InterPro"/>
</dbReference>
<evidence type="ECO:0000256" key="1">
    <source>
        <dbReference type="ARBA" id="ARBA00023125"/>
    </source>
</evidence>
<evidence type="ECO:0000313" key="5">
    <source>
        <dbReference type="Proteomes" id="UP000595046"/>
    </source>
</evidence>
<organism evidence="4 5">
    <name type="scientific">Streptomyces bathyalis</name>
    <dbReference type="NCBI Taxonomy" id="2710756"/>
    <lineage>
        <taxon>Bacteria</taxon>
        <taxon>Bacillati</taxon>
        <taxon>Actinomycetota</taxon>
        <taxon>Actinomycetes</taxon>
        <taxon>Kitasatosporales</taxon>
        <taxon>Streptomycetaceae</taxon>
        <taxon>Streptomyces</taxon>
    </lineage>
</organism>
<dbReference type="KEGG" id="sbat:G4Z16_23130"/>
<protein>
    <submittedName>
        <fullName evidence="4">Single-stranded DNA-binding protein</fullName>
    </submittedName>
</protein>
<dbReference type="PROSITE" id="PS50935">
    <property type="entry name" value="SSB"/>
    <property type="match status" value="1"/>
</dbReference>
<evidence type="ECO:0000313" key="4">
    <source>
        <dbReference type="EMBL" id="QPP08820.1"/>
    </source>
</evidence>
<evidence type="ECO:0000256" key="2">
    <source>
        <dbReference type="PROSITE-ProRule" id="PRU00252"/>
    </source>
</evidence>
<feature type="compositionally biased region" description="Gly residues" evidence="3">
    <location>
        <begin position="124"/>
        <end position="137"/>
    </location>
</feature>
<proteinExistence type="predicted"/>
<dbReference type="Gene3D" id="2.40.50.140">
    <property type="entry name" value="Nucleic acid-binding proteins"/>
    <property type="match status" value="1"/>
</dbReference>
<dbReference type="InterPro" id="IPR012340">
    <property type="entry name" value="NA-bd_OB-fold"/>
</dbReference>
<dbReference type="EMBL" id="CP048882">
    <property type="protein sequence ID" value="QPP08820.1"/>
    <property type="molecule type" value="Genomic_DNA"/>
</dbReference>
<keyword evidence="5" id="KW-1185">Reference proteome</keyword>
<name>A0A7T1T9G8_9ACTN</name>
<feature type="region of interest" description="Disordered" evidence="3">
    <location>
        <begin position="119"/>
        <end position="160"/>
    </location>
</feature>
<dbReference type="AlphaFoldDB" id="A0A7T1T9G8"/>
<dbReference type="SUPFAM" id="SSF50249">
    <property type="entry name" value="Nucleic acid-binding proteins"/>
    <property type="match status" value="1"/>
</dbReference>
<dbReference type="Pfam" id="PF00436">
    <property type="entry name" value="SSB"/>
    <property type="match status" value="1"/>
</dbReference>